<feature type="transmembrane region" description="Helical" evidence="6">
    <location>
        <begin position="41"/>
        <end position="61"/>
    </location>
</feature>
<feature type="domain" description="Cardiolipin synthase N-terminal" evidence="7">
    <location>
        <begin position="21"/>
        <end position="63"/>
    </location>
</feature>
<dbReference type="STRING" id="37658.SAMN05661086_01570"/>
<dbReference type="InterPro" id="IPR027379">
    <property type="entry name" value="CLS_N"/>
</dbReference>
<evidence type="ECO:0000313" key="8">
    <source>
        <dbReference type="EMBL" id="SFR76748.1"/>
    </source>
</evidence>
<dbReference type="AlphaFoldDB" id="A0A1I6JCR2"/>
<dbReference type="RefSeq" id="WP_092560136.1">
    <property type="nucleotide sequence ID" value="NZ_FOYZ01000005.1"/>
</dbReference>
<organism evidence="8 9">
    <name type="scientific">Anaeromicropila populeti</name>
    <dbReference type="NCBI Taxonomy" id="37658"/>
    <lineage>
        <taxon>Bacteria</taxon>
        <taxon>Bacillati</taxon>
        <taxon>Bacillota</taxon>
        <taxon>Clostridia</taxon>
        <taxon>Lachnospirales</taxon>
        <taxon>Lachnospiraceae</taxon>
        <taxon>Anaeromicropila</taxon>
    </lineage>
</organism>
<dbReference type="Pfam" id="PF13396">
    <property type="entry name" value="PLDc_N"/>
    <property type="match status" value="1"/>
</dbReference>
<keyword evidence="3 6" id="KW-0812">Transmembrane</keyword>
<feature type="transmembrane region" description="Helical" evidence="6">
    <location>
        <begin position="6"/>
        <end position="29"/>
    </location>
</feature>
<accession>A0A1I6JCR2</accession>
<keyword evidence="5 6" id="KW-0472">Membrane</keyword>
<reference evidence="8 9" key="1">
    <citation type="submission" date="2016-10" db="EMBL/GenBank/DDBJ databases">
        <authorList>
            <person name="de Groot N.N."/>
        </authorList>
    </citation>
    <scope>NUCLEOTIDE SEQUENCE [LARGE SCALE GENOMIC DNA]</scope>
    <source>
        <strain evidence="8 9">743A</strain>
    </source>
</reference>
<keyword evidence="4 6" id="KW-1133">Transmembrane helix</keyword>
<evidence type="ECO:0000256" key="4">
    <source>
        <dbReference type="ARBA" id="ARBA00022989"/>
    </source>
</evidence>
<gene>
    <name evidence="8" type="ORF">SAMN05661086_01570</name>
</gene>
<evidence type="ECO:0000256" key="5">
    <source>
        <dbReference type="ARBA" id="ARBA00023136"/>
    </source>
</evidence>
<evidence type="ECO:0000256" key="6">
    <source>
        <dbReference type="SAM" id="Phobius"/>
    </source>
</evidence>
<dbReference type="EMBL" id="FOYZ01000005">
    <property type="protein sequence ID" value="SFR76748.1"/>
    <property type="molecule type" value="Genomic_DNA"/>
</dbReference>
<dbReference type="GO" id="GO:0005886">
    <property type="term" value="C:plasma membrane"/>
    <property type="evidence" value="ECO:0007669"/>
    <property type="project" value="UniProtKB-SubCell"/>
</dbReference>
<evidence type="ECO:0000256" key="2">
    <source>
        <dbReference type="ARBA" id="ARBA00022475"/>
    </source>
</evidence>
<proteinExistence type="predicted"/>
<sequence length="67" mass="7527">MELFQTYAAAIIPLLILEYGLAIGALIHVIKHPNYRFGNKVIWIIVVLGIQVIGPVVYFVFGRGEEE</sequence>
<name>A0A1I6JCR2_9FIRM</name>
<keyword evidence="9" id="KW-1185">Reference proteome</keyword>
<dbReference type="Proteomes" id="UP000199659">
    <property type="component" value="Unassembled WGS sequence"/>
</dbReference>
<evidence type="ECO:0000256" key="1">
    <source>
        <dbReference type="ARBA" id="ARBA00004651"/>
    </source>
</evidence>
<evidence type="ECO:0000256" key="3">
    <source>
        <dbReference type="ARBA" id="ARBA00022692"/>
    </source>
</evidence>
<dbReference type="OrthoDB" id="3243324at2"/>
<comment type="subcellular location">
    <subcellularLocation>
        <location evidence="1">Cell membrane</location>
        <topology evidence="1">Multi-pass membrane protein</topology>
    </subcellularLocation>
</comment>
<protein>
    <submittedName>
        <fullName evidence="8">Phospholipase_D-nuclease N-terminal</fullName>
    </submittedName>
</protein>
<keyword evidence="2" id="KW-1003">Cell membrane</keyword>
<evidence type="ECO:0000259" key="7">
    <source>
        <dbReference type="Pfam" id="PF13396"/>
    </source>
</evidence>
<evidence type="ECO:0000313" key="9">
    <source>
        <dbReference type="Proteomes" id="UP000199659"/>
    </source>
</evidence>